<proteinExistence type="inferred from homology"/>
<keyword evidence="6" id="KW-1185">Reference proteome</keyword>
<dbReference type="GO" id="GO:0005743">
    <property type="term" value="C:mitochondrial inner membrane"/>
    <property type="evidence" value="ECO:0007669"/>
    <property type="project" value="TreeGrafter"/>
</dbReference>
<evidence type="ECO:0000256" key="4">
    <source>
        <dbReference type="ARBA" id="ARBA00049984"/>
    </source>
</evidence>
<dbReference type="EMBL" id="BPLR01008440">
    <property type="protein sequence ID" value="GIY24716.1"/>
    <property type="molecule type" value="Genomic_DNA"/>
</dbReference>
<dbReference type="InterPro" id="IPR007523">
    <property type="entry name" value="NDUFAF3/AAMDC"/>
</dbReference>
<gene>
    <name evidence="5" type="primary">NDUFAF3</name>
    <name evidence="5" type="ORF">CEXT_142971</name>
</gene>
<accession>A0AAV4RWF7</accession>
<dbReference type="PANTHER" id="PTHR21192:SF2">
    <property type="entry name" value="NADH DEHYDROGENASE [UBIQUINONE] 1 ALPHA SUBCOMPLEX ASSEMBLY FACTOR 3"/>
    <property type="match status" value="1"/>
</dbReference>
<comment type="caution">
    <text evidence="5">The sequence shown here is derived from an EMBL/GenBank/DDBJ whole genome shotgun (WGS) entry which is preliminary data.</text>
</comment>
<evidence type="ECO:0000313" key="5">
    <source>
        <dbReference type="EMBL" id="GIY24716.1"/>
    </source>
</evidence>
<dbReference type="SUPFAM" id="SSF64076">
    <property type="entry name" value="MTH938-like"/>
    <property type="match status" value="1"/>
</dbReference>
<dbReference type="Pfam" id="PF04430">
    <property type="entry name" value="DUF498"/>
    <property type="match status" value="1"/>
</dbReference>
<dbReference type="GO" id="GO:0032981">
    <property type="term" value="P:mitochondrial respiratory chain complex I assembly"/>
    <property type="evidence" value="ECO:0007669"/>
    <property type="project" value="InterPro"/>
</dbReference>
<name>A0AAV4RWF7_CAEEX</name>
<evidence type="ECO:0000313" key="6">
    <source>
        <dbReference type="Proteomes" id="UP001054945"/>
    </source>
</evidence>
<evidence type="ECO:0000256" key="3">
    <source>
        <dbReference type="ARBA" id="ARBA00023128"/>
    </source>
</evidence>
<organism evidence="5 6">
    <name type="scientific">Caerostris extrusa</name>
    <name type="common">Bark spider</name>
    <name type="synonym">Caerostris bankana</name>
    <dbReference type="NCBI Taxonomy" id="172846"/>
    <lineage>
        <taxon>Eukaryota</taxon>
        <taxon>Metazoa</taxon>
        <taxon>Ecdysozoa</taxon>
        <taxon>Arthropoda</taxon>
        <taxon>Chelicerata</taxon>
        <taxon>Arachnida</taxon>
        <taxon>Araneae</taxon>
        <taxon>Araneomorphae</taxon>
        <taxon>Entelegynae</taxon>
        <taxon>Araneoidea</taxon>
        <taxon>Araneidae</taxon>
        <taxon>Caerostris</taxon>
    </lineage>
</organism>
<sequence>MCFENYEGDGKTTVTILNREHKHLIMFDSVSNYGFRLNTGIFVIGPMAAFPRTVMQWNVHCPEEITIESFSLFTLLEPKLDIFILGTGDKQKLIKPEIVEYLKSKKIAVEILPTENACATFNFLNVEGRCLAGAFFPPENVTVYEDDFERLKLPPSEEMGYIT</sequence>
<comment type="similarity">
    <text evidence="4">Belongs to the NDUFAF3 family.</text>
</comment>
<dbReference type="PANTHER" id="PTHR21192">
    <property type="entry name" value="NUCLEAR PROTEIN E3-3"/>
    <property type="match status" value="1"/>
</dbReference>
<protein>
    <recommendedName>
        <fullName evidence="2">NADH dehydrogenase [ubiquinone] 1 alpha subcomplex assembly factor 3</fullName>
    </recommendedName>
</protein>
<reference evidence="5 6" key="1">
    <citation type="submission" date="2021-06" db="EMBL/GenBank/DDBJ databases">
        <title>Caerostris extrusa draft genome.</title>
        <authorList>
            <person name="Kono N."/>
            <person name="Arakawa K."/>
        </authorList>
    </citation>
    <scope>NUCLEOTIDE SEQUENCE [LARGE SCALE GENOMIC DNA]</scope>
</reference>
<dbReference type="Proteomes" id="UP001054945">
    <property type="component" value="Unassembled WGS sequence"/>
</dbReference>
<dbReference type="Gene3D" id="3.40.1230.10">
    <property type="entry name" value="MTH938-like"/>
    <property type="match status" value="1"/>
</dbReference>
<evidence type="ECO:0000256" key="1">
    <source>
        <dbReference type="ARBA" id="ARBA00004173"/>
    </source>
</evidence>
<dbReference type="InterPro" id="IPR034095">
    <property type="entry name" value="NDUF3"/>
</dbReference>
<evidence type="ECO:0000256" key="2">
    <source>
        <dbReference type="ARBA" id="ARBA00021776"/>
    </source>
</evidence>
<dbReference type="CDD" id="cd05125">
    <property type="entry name" value="Mth938_2P1-like"/>
    <property type="match status" value="1"/>
</dbReference>
<comment type="subcellular location">
    <subcellularLocation>
        <location evidence="1">Mitochondrion</location>
    </subcellularLocation>
</comment>
<dbReference type="AlphaFoldDB" id="A0AAV4RWF7"/>
<dbReference type="InterPro" id="IPR036748">
    <property type="entry name" value="MTH938-like_sf"/>
</dbReference>
<keyword evidence="3" id="KW-0496">Mitochondrion</keyword>